<gene>
    <name evidence="1" type="ORF">LOK49_LG11G01972</name>
</gene>
<sequence length="154" mass="17899">MDEEYFSYALIKDPIYTPEEQKVISGWLLDYEGQISDGDRPMIAAVNLCYGYNTDEGCELWKQPECRNSYQTFELRSGYFGYIDEGSVYDKNTNLSFSDCREKCWNNCHCVGFITDGGTGCMLWTKDYLEFHQDYSGHAMLRYILISDETPQVK</sequence>
<organism evidence="1 2">
    <name type="scientific">Camellia lanceoleosa</name>
    <dbReference type="NCBI Taxonomy" id="1840588"/>
    <lineage>
        <taxon>Eukaryota</taxon>
        <taxon>Viridiplantae</taxon>
        <taxon>Streptophyta</taxon>
        <taxon>Embryophyta</taxon>
        <taxon>Tracheophyta</taxon>
        <taxon>Spermatophyta</taxon>
        <taxon>Magnoliopsida</taxon>
        <taxon>eudicotyledons</taxon>
        <taxon>Gunneridae</taxon>
        <taxon>Pentapetalae</taxon>
        <taxon>asterids</taxon>
        <taxon>Ericales</taxon>
        <taxon>Theaceae</taxon>
        <taxon>Camellia</taxon>
    </lineage>
</organism>
<protein>
    <submittedName>
        <fullName evidence="1">G-type lectin S-receptor-like serine/threonine-protein kinase SD1-13</fullName>
    </submittedName>
</protein>
<proteinExistence type="predicted"/>
<accession>A0ACC0G0D1</accession>
<dbReference type="Proteomes" id="UP001060215">
    <property type="component" value="Chromosome 12"/>
</dbReference>
<evidence type="ECO:0000313" key="1">
    <source>
        <dbReference type="EMBL" id="KAI7993790.1"/>
    </source>
</evidence>
<comment type="caution">
    <text evidence="1">The sequence shown here is derived from an EMBL/GenBank/DDBJ whole genome shotgun (WGS) entry which is preliminary data.</text>
</comment>
<dbReference type="EMBL" id="CM045769">
    <property type="protein sequence ID" value="KAI7993790.1"/>
    <property type="molecule type" value="Genomic_DNA"/>
</dbReference>
<keyword evidence="2" id="KW-1185">Reference proteome</keyword>
<name>A0ACC0G0D1_9ERIC</name>
<reference evidence="1 2" key="1">
    <citation type="journal article" date="2022" name="Plant J.">
        <title>Chromosome-level genome of Camellia lanceoleosa provides a valuable resource for understanding genome evolution and self-incompatibility.</title>
        <authorList>
            <person name="Gong W."/>
            <person name="Xiao S."/>
            <person name="Wang L."/>
            <person name="Liao Z."/>
            <person name="Chang Y."/>
            <person name="Mo W."/>
            <person name="Hu G."/>
            <person name="Li W."/>
            <person name="Zhao G."/>
            <person name="Zhu H."/>
            <person name="Hu X."/>
            <person name="Ji K."/>
            <person name="Xiang X."/>
            <person name="Song Q."/>
            <person name="Yuan D."/>
            <person name="Jin S."/>
            <person name="Zhang L."/>
        </authorList>
    </citation>
    <scope>NUCLEOTIDE SEQUENCE [LARGE SCALE GENOMIC DNA]</scope>
    <source>
        <strain evidence="1">SQ_2022a</strain>
    </source>
</reference>
<evidence type="ECO:0000313" key="2">
    <source>
        <dbReference type="Proteomes" id="UP001060215"/>
    </source>
</evidence>